<dbReference type="InterPro" id="IPR036789">
    <property type="entry name" value="Ribosomal_uL6-like_a/b-dom_sf"/>
</dbReference>
<dbReference type="KEGG" id="uam:UABAM_03968"/>
<comment type="function">
    <text evidence="4 6">This protein binds to the 23S rRNA, and is important in its secondary structure. It is located near the subunit interface in the base of the L7/L12 stalk, and near the tRNA binding site of the peptidyltransferase center.</text>
</comment>
<dbReference type="EMBL" id="AP019860">
    <property type="protein sequence ID" value="BBM85594.1"/>
    <property type="molecule type" value="Genomic_DNA"/>
</dbReference>
<dbReference type="Proteomes" id="UP000326354">
    <property type="component" value="Chromosome"/>
</dbReference>
<dbReference type="PROSITE" id="PS00525">
    <property type="entry name" value="RIBOSOMAL_L6_1"/>
    <property type="match status" value="1"/>
</dbReference>
<dbReference type="PANTHER" id="PTHR11655:SF14">
    <property type="entry name" value="LARGE RIBOSOMAL SUBUNIT PROTEIN UL6M"/>
    <property type="match status" value="1"/>
</dbReference>
<dbReference type="HAMAP" id="MF_01365_B">
    <property type="entry name" value="Ribosomal_uL6_B"/>
    <property type="match status" value="1"/>
</dbReference>
<dbReference type="InterPro" id="IPR019906">
    <property type="entry name" value="Ribosomal_uL6_bac-type"/>
</dbReference>
<keyword evidence="3 4" id="KW-0687">Ribonucleoprotein</keyword>
<evidence type="ECO:0000256" key="4">
    <source>
        <dbReference type="HAMAP-Rule" id="MF_01365"/>
    </source>
</evidence>
<name>A0A5S9F5I2_UABAM</name>
<keyword evidence="2 4" id="KW-0689">Ribosomal protein</keyword>
<dbReference type="GO" id="GO:0019843">
    <property type="term" value="F:rRNA binding"/>
    <property type="evidence" value="ECO:0007669"/>
    <property type="project" value="UniProtKB-UniRule"/>
</dbReference>
<proteinExistence type="inferred from homology"/>
<evidence type="ECO:0000313" key="9">
    <source>
        <dbReference type="Proteomes" id="UP000326354"/>
    </source>
</evidence>
<evidence type="ECO:0000256" key="5">
    <source>
        <dbReference type="RuleBase" id="RU003869"/>
    </source>
</evidence>
<evidence type="ECO:0000256" key="2">
    <source>
        <dbReference type="ARBA" id="ARBA00022980"/>
    </source>
</evidence>
<dbReference type="AlphaFoldDB" id="A0A5S9F5I2"/>
<sequence>MSRIGKKPIPIPSGVKVIMKPGCVEVSSSKGKVVENIHPNITVDLDQEKNELTVNRPDDSKENKALHGLFRSLLANAVHGVSQGFEKKLDIVGTGYNAKLKGNILELQIGFCLPKQVAIPEGIQVEVPSPTKIAIKGCNKQQVGQFAANVRKIRPPEPYKGKGIRYENEVIIRKAGKSFGSG</sequence>
<dbReference type="InterPro" id="IPR002358">
    <property type="entry name" value="Ribosomal_uL6_CS"/>
</dbReference>
<dbReference type="GO" id="GO:0022625">
    <property type="term" value="C:cytosolic large ribosomal subunit"/>
    <property type="evidence" value="ECO:0007669"/>
    <property type="project" value="UniProtKB-UniRule"/>
</dbReference>
<dbReference type="NCBIfam" id="TIGR03654">
    <property type="entry name" value="L6_bact"/>
    <property type="match status" value="1"/>
</dbReference>
<dbReference type="OrthoDB" id="9805007at2"/>
<dbReference type="SUPFAM" id="SSF56053">
    <property type="entry name" value="Ribosomal protein L6"/>
    <property type="match status" value="2"/>
</dbReference>
<feature type="domain" description="Large ribosomal subunit protein uL6 alpha-beta" evidence="7">
    <location>
        <begin position="92"/>
        <end position="166"/>
    </location>
</feature>
<gene>
    <name evidence="4" type="primary">rplF</name>
    <name evidence="8" type="ORF">UABAM_03968</name>
</gene>
<dbReference type="FunFam" id="3.90.930.12:FF:000001">
    <property type="entry name" value="50S ribosomal protein L6"/>
    <property type="match status" value="1"/>
</dbReference>
<organism evidence="8 9">
    <name type="scientific">Uabimicrobium amorphum</name>
    <dbReference type="NCBI Taxonomy" id="2596890"/>
    <lineage>
        <taxon>Bacteria</taxon>
        <taxon>Pseudomonadati</taxon>
        <taxon>Planctomycetota</taxon>
        <taxon>Candidatus Uabimicrobiia</taxon>
        <taxon>Candidatus Uabimicrobiales</taxon>
        <taxon>Candidatus Uabimicrobiaceae</taxon>
        <taxon>Candidatus Uabimicrobium</taxon>
    </lineage>
</organism>
<feature type="domain" description="Large ribosomal subunit protein uL6 alpha-beta" evidence="7">
    <location>
        <begin position="11"/>
        <end position="84"/>
    </location>
</feature>
<evidence type="ECO:0000256" key="3">
    <source>
        <dbReference type="ARBA" id="ARBA00023274"/>
    </source>
</evidence>
<dbReference type="PANTHER" id="PTHR11655">
    <property type="entry name" value="60S/50S RIBOSOMAL PROTEIN L6/L9"/>
    <property type="match status" value="1"/>
</dbReference>
<dbReference type="RefSeq" id="WP_151969688.1">
    <property type="nucleotide sequence ID" value="NZ_AP019860.1"/>
</dbReference>
<comment type="similarity">
    <text evidence="1 4 5">Belongs to the universal ribosomal protein uL6 family.</text>
</comment>
<evidence type="ECO:0000256" key="1">
    <source>
        <dbReference type="ARBA" id="ARBA00009356"/>
    </source>
</evidence>
<dbReference type="PIRSF" id="PIRSF002162">
    <property type="entry name" value="Ribosomal_L6"/>
    <property type="match status" value="1"/>
</dbReference>
<dbReference type="GO" id="GO:0003735">
    <property type="term" value="F:structural constituent of ribosome"/>
    <property type="evidence" value="ECO:0007669"/>
    <property type="project" value="UniProtKB-UniRule"/>
</dbReference>
<reference evidence="8 9" key="1">
    <citation type="submission" date="2019-08" db="EMBL/GenBank/DDBJ databases">
        <title>Complete genome sequence of Candidatus Uab amorphum.</title>
        <authorList>
            <person name="Shiratori T."/>
            <person name="Suzuki S."/>
            <person name="Kakizawa Y."/>
            <person name="Ishida K."/>
        </authorList>
    </citation>
    <scope>NUCLEOTIDE SEQUENCE [LARGE SCALE GENOMIC DNA]</scope>
    <source>
        <strain evidence="8 9">SRT547</strain>
    </source>
</reference>
<keyword evidence="4 6" id="KW-0699">rRNA-binding</keyword>
<protein>
    <recommendedName>
        <fullName evidence="4">Large ribosomal subunit protein uL6</fullName>
    </recommendedName>
</protein>
<dbReference type="InterPro" id="IPR000702">
    <property type="entry name" value="Ribosomal_uL6-like"/>
</dbReference>
<dbReference type="InterPro" id="IPR020040">
    <property type="entry name" value="Ribosomal_uL6_a/b-dom"/>
</dbReference>
<dbReference type="Pfam" id="PF00347">
    <property type="entry name" value="Ribosomal_L6"/>
    <property type="match status" value="2"/>
</dbReference>
<keyword evidence="9" id="KW-1185">Reference proteome</keyword>
<dbReference type="GO" id="GO:0002181">
    <property type="term" value="P:cytoplasmic translation"/>
    <property type="evidence" value="ECO:0007669"/>
    <property type="project" value="TreeGrafter"/>
</dbReference>
<evidence type="ECO:0000256" key="6">
    <source>
        <dbReference type="RuleBase" id="RU003870"/>
    </source>
</evidence>
<accession>A0A5S9F5I2</accession>
<keyword evidence="4 6" id="KW-0694">RNA-binding</keyword>
<evidence type="ECO:0000259" key="7">
    <source>
        <dbReference type="Pfam" id="PF00347"/>
    </source>
</evidence>
<dbReference type="Gene3D" id="3.90.930.12">
    <property type="entry name" value="Ribosomal protein L6, alpha-beta domain"/>
    <property type="match status" value="2"/>
</dbReference>
<dbReference type="PRINTS" id="PR00059">
    <property type="entry name" value="RIBOSOMALL6"/>
</dbReference>
<evidence type="ECO:0000313" key="8">
    <source>
        <dbReference type="EMBL" id="BBM85594.1"/>
    </source>
</evidence>
<comment type="subunit">
    <text evidence="4">Part of the 50S ribosomal subunit.</text>
</comment>